<keyword evidence="2" id="KW-1185">Reference proteome</keyword>
<dbReference type="GeneID" id="117647221"/>
<dbReference type="KEGG" id="tpal:117647221"/>
<protein>
    <submittedName>
        <fullName evidence="3">Uncharacterized protein LOC117647221</fullName>
    </submittedName>
</protein>
<evidence type="ECO:0000313" key="3">
    <source>
        <dbReference type="RefSeq" id="XP_034244757.1"/>
    </source>
</evidence>
<organism evidence="3">
    <name type="scientific">Thrips palmi</name>
    <name type="common">Melon thrips</name>
    <dbReference type="NCBI Taxonomy" id="161013"/>
    <lineage>
        <taxon>Eukaryota</taxon>
        <taxon>Metazoa</taxon>
        <taxon>Ecdysozoa</taxon>
        <taxon>Arthropoda</taxon>
        <taxon>Hexapoda</taxon>
        <taxon>Insecta</taxon>
        <taxon>Pterygota</taxon>
        <taxon>Neoptera</taxon>
        <taxon>Paraneoptera</taxon>
        <taxon>Thysanoptera</taxon>
        <taxon>Terebrantia</taxon>
        <taxon>Thripoidea</taxon>
        <taxon>Thripidae</taxon>
        <taxon>Thrips</taxon>
    </lineage>
</organism>
<sequence length="77" mass="9022">MVQEDKACGYTVRSYETRDPAAKKAGYDAVRRAEAERQRLQQEKEREKQKQAQANKSYGSWGPVFKNREHFNSMHIC</sequence>
<reference evidence="3" key="1">
    <citation type="submission" date="2025-08" db="UniProtKB">
        <authorList>
            <consortium name="RefSeq"/>
        </authorList>
    </citation>
    <scope>IDENTIFICATION</scope>
    <source>
        <tissue evidence="3">Total insect</tissue>
    </source>
</reference>
<dbReference type="RefSeq" id="XP_034244757.1">
    <property type="nucleotide sequence ID" value="XM_034388866.1"/>
</dbReference>
<evidence type="ECO:0000313" key="2">
    <source>
        <dbReference type="Proteomes" id="UP000515158"/>
    </source>
</evidence>
<dbReference type="InParanoid" id="A0A6P8ZB51"/>
<accession>A0A6P8ZB51</accession>
<dbReference type="Proteomes" id="UP000515158">
    <property type="component" value="Unplaced"/>
</dbReference>
<feature type="region of interest" description="Disordered" evidence="1">
    <location>
        <begin position="32"/>
        <end position="64"/>
    </location>
</feature>
<name>A0A6P8ZB51_THRPL</name>
<dbReference type="AlphaFoldDB" id="A0A6P8ZB51"/>
<evidence type="ECO:0000256" key="1">
    <source>
        <dbReference type="SAM" id="MobiDB-lite"/>
    </source>
</evidence>
<proteinExistence type="predicted"/>
<feature type="compositionally biased region" description="Basic and acidic residues" evidence="1">
    <location>
        <begin position="32"/>
        <end position="50"/>
    </location>
</feature>
<gene>
    <name evidence="3" type="primary">LOC117647221</name>
</gene>